<dbReference type="AlphaFoldDB" id="A0A6V8KSU0"/>
<evidence type="ECO:0000313" key="3">
    <source>
        <dbReference type="Proteomes" id="UP000482800"/>
    </source>
</evidence>
<evidence type="ECO:0000259" key="1">
    <source>
        <dbReference type="PROSITE" id="PS50801"/>
    </source>
</evidence>
<dbReference type="Proteomes" id="UP000482800">
    <property type="component" value="Unassembled WGS sequence"/>
</dbReference>
<accession>A0A6V8KSU0</accession>
<feature type="domain" description="STAS" evidence="1">
    <location>
        <begin position="24"/>
        <end position="110"/>
    </location>
</feature>
<dbReference type="InterPro" id="IPR058548">
    <property type="entry name" value="MlaB-like_STAS"/>
</dbReference>
<comment type="caution">
    <text evidence="2">The sequence shown here is derived from an EMBL/GenBank/DDBJ whole genome shotgun (WGS) entry which is preliminary data.</text>
</comment>
<dbReference type="CDD" id="cd07043">
    <property type="entry name" value="STAS_anti-anti-sigma_factors"/>
    <property type="match status" value="1"/>
</dbReference>
<dbReference type="InterPro" id="IPR002645">
    <property type="entry name" value="STAS_dom"/>
</dbReference>
<dbReference type="Gene3D" id="3.30.750.24">
    <property type="entry name" value="STAS domain"/>
    <property type="match status" value="1"/>
</dbReference>
<dbReference type="GO" id="GO:0043856">
    <property type="term" value="F:anti-sigma factor antagonist activity"/>
    <property type="evidence" value="ECO:0007669"/>
    <property type="project" value="TreeGrafter"/>
</dbReference>
<dbReference type="PROSITE" id="PS50801">
    <property type="entry name" value="STAS"/>
    <property type="match status" value="1"/>
</dbReference>
<dbReference type="InterPro" id="IPR036513">
    <property type="entry name" value="STAS_dom_sf"/>
</dbReference>
<dbReference type="PANTHER" id="PTHR33495:SF2">
    <property type="entry name" value="ANTI-SIGMA FACTOR ANTAGONIST TM_1081-RELATED"/>
    <property type="match status" value="1"/>
</dbReference>
<evidence type="ECO:0000313" key="2">
    <source>
        <dbReference type="EMBL" id="GFJ84867.1"/>
    </source>
</evidence>
<keyword evidence="3" id="KW-1185">Reference proteome</keyword>
<organism evidence="2 3">
    <name type="scientific">Phytohabitans houttuyneae</name>
    <dbReference type="NCBI Taxonomy" id="1076126"/>
    <lineage>
        <taxon>Bacteria</taxon>
        <taxon>Bacillati</taxon>
        <taxon>Actinomycetota</taxon>
        <taxon>Actinomycetes</taxon>
        <taxon>Micromonosporales</taxon>
        <taxon>Micromonosporaceae</taxon>
    </lineage>
</organism>
<name>A0A6V8KSU0_9ACTN</name>
<gene>
    <name evidence="2" type="ORF">Phou_090470</name>
</gene>
<protein>
    <recommendedName>
        <fullName evidence="1">STAS domain-containing protein</fullName>
    </recommendedName>
</protein>
<dbReference type="Pfam" id="PF13466">
    <property type="entry name" value="STAS_2"/>
    <property type="match status" value="1"/>
</dbReference>
<reference evidence="2 3" key="2">
    <citation type="submission" date="2020-03" db="EMBL/GenBank/DDBJ databases">
        <authorList>
            <person name="Ichikawa N."/>
            <person name="Kimura A."/>
            <person name="Kitahashi Y."/>
            <person name="Uohara A."/>
        </authorList>
    </citation>
    <scope>NUCLEOTIDE SEQUENCE [LARGE SCALE GENOMIC DNA]</scope>
    <source>
        <strain evidence="2 3">NBRC 108639</strain>
    </source>
</reference>
<dbReference type="EMBL" id="BLPF01000004">
    <property type="protein sequence ID" value="GFJ84867.1"/>
    <property type="molecule type" value="Genomic_DNA"/>
</dbReference>
<sequence length="110" mass="11869">MHTPGRLACRVEEHGDTIHLIAMGDLDHDTRDTFEAAVQAVLTKQPGTVVLDLTAVPFLSSEGVSALIDADRRATDTGVTLTITPSPFLRRRLDMFGLTGVLTLTPDTLI</sequence>
<dbReference type="SUPFAM" id="SSF52091">
    <property type="entry name" value="SpoIIaa-like"/>
    <property type="match status" value="1"/>
</dbReference>
<reference evidence="2 3" key="1">
    <citation type="submission" date="2020-03" db="EMBL/GenBank/DDBJ databases">
        <title>Whole genome shotgun sequence of Phytohabitans houttuyneae NBRC 108639.</title>
        <authorList>
            <person name="Komaki H."/>
            <person name="Tamura T."/>
        </authorList>
    </citation>
    <scope>NUCLEOTIDE SEQUENCE [LARGE SCALE GENOMIC DNA]</scope>
    <source>
        <strain evidence="2 3">NBRC 108639</strain>
    </source>
</reference>
<dbReference type="PANTHER" id="PTHR33495">
    <property type="entry name" value="ANTI-SIGMA FACTOR ANTAGONIST TM_1081-RELATED-RELATED"/>
    <property type="match status" value="1"/>
</dbReference>
<proteinExistence type="predicted"/>
<dbReference type="RefSeq" id="WP_173069645.1">
    <property type="nucleotide sequence ID" value="NZ_BAABGO010000035.1"/>
</dbReference>